<dbReference type="EMBL" id="CP033219">
    <property type="protein sequence ID" value="AZV78411.1"/>
    <property type="molecule type" value="Genomic_DNA"/>
</dbReference>
<sequence length="532" mass="55585">MTTIGEALVTQLAERGVETVFGIPGVHTVELYRGLATSGIRHVTPRHEQGAGFMADGYARVSGKPGVAFVITGPGLTNTLTPMAQARADSVPMLVVSGVNSVSSLGKGMGHLHELPDQQKMMSTVALLSEQVRTGDQLTPALDRAFEPFSSGRPGPTHIEIPLDVAGEDYSAAAERTVPLDPAQADATRVEQAAHLLETAKSPVILAGGGAVAAAEVLRELAERLDAPVVQTTNARGIMFDHPLGVPASPSLKAVRELIGGADVVLAVGTELGPTDYDMYATGTMAQMRNLIRIDSCAQQLNRHEAEIGLQGDAKTTLVNLEQAIRRKNAPSATGADRAAQTRTAAYGELGTAYQAQVQILNAMRDALPGTIMVGDSTQPIYAGNLYYDAARPHGWFNAATGYGALGYGIPAAIGAAIAEPGTRITCIVGDGGAQFSLPEIMAAVDEQLSITFVIWNNHGYHEIATSMQDVGVTVVGCDPTPPDFEATAKSFAIPHHRCAADPQAVADAMAAAAQLTGPSMIEIEAPVFRAS</sequence>
<dbReference type="OrthoDB" id="4494979at2"/>
<keyword evidence="2 3" id="KW-0786">Thiamine pyrophosphate</keyword>
<evidence type="ECO:0000259" key="6">
    <source>
        <dbReference type="Pfam" id="PF02776"/>
    </source>
</evidence>
<dbReference type="FunFam" id="3.40.50.970:FF:000007">
    <property type="entry name" value="Acetolactate synthase"/>
    <property type="match status" value="1"/>
</dbReference>
<dbReference type="GO" id="GO:0047435">
    <property type="term" value="F:5-guanidino-2-oxopentanoate decarboxylase activity"/>
    <property type="evidence" value="ECO:0007669"/>
    <property type="project" value="UniProtKB-EC"/>
</dbReference>
<organism evidence="7 8">
    <name type="scientific">Parasedimentitalea marina</name>
    <dbReference type="NCBI Taxonomy" id="2483033"/>
    <lineage>
        <taxon>Bacteria</taxon>
        <taxon>Pseudomonadati</taxon>
        <taxon>Pseudomonadota</taxon>
        <taxon>Alphaproteobacteria</taxon>
        <taxon>Rhodobacterales</taxon>
        <taxon>Paracoccaceae</taxon>
        <taxon>Parasedimentitalea</taxon>
    </lineage>
</organism>
<dbReference type="InterPro" id="IPR029061">
    <property type="entry name" value="THDP-binding"/>
</dbReference>
<name>A0A3T0N333_9RHOB</name>
<proteinExistence type="inferred from homology"/>
<dbReference type="RefSeq" id="WP_127748972.1">
    <property type="nucleotide sequence ID" value="NZ_CP033219.1"/>
</dbReference>
<dbReference type="GO" id="GO:0030976">
    <property type="term" value="F:thiamine pyrophosphate binding"/>
    <property type="evidence" value="ECO:0007669"/>
    <property type="project" value="InterPro"/>
</dbReference>
<dbReference type="InterPro" id="IPR045229">
    <property type="entry name" value="TPP_enz"/>
</dbReference>
<dbReference type="InterPro" id="IPR012000">
    <property type="entry name" value="Thiamin_PyroP_enz_cen_dom"/>
</dbReference>
<keyword evidence="8" id="KW-1185">Reference proteome</keyword>
<gene>
    <name evidence="7" type="ORF">EBB79_11330</name>
</gene>
<feature type="domain" description="Thiamine pyrophosphate enzyme TPP-binding" evidence="5">
    <location>
        <begin position="385"/>
        <end position="524"/>
    </location>
</feature>
<dbReference type="Gene3D" id="3.40.50.970">
    <property type="match status" value="2"/>
</dbReference>
<evidence type="ECO:0000256" key="2">
    <source>
        <dbReference type="ARBA" id="ARBA00023052"/>
    </source>
</evidence>
<dbReference type="Pfam" id="PF02775">
    <property type="entry name" value="TPP_enzyme_C"/>
    <property type="match status" value="1"/>
</dbReference>
<dbReference type="GO" id="GO:0009097">
    <property type="term" value="P:isoleucine biosynthetic process"/>
    <property type="evidence" value="ECO:0007669"/>
    <property type="project" value="TreeGrafter"/>
</dbReference>
<dbReference type="EC" id="4.1.1.75" evidence="7"/>
<dbReference type="Proteomes" id="UP000283063">
    <property type="component" value="Chromosome"/>
</dbReference>
<dbReference type="Gene3D" id="3.40.50.1220">
    <property type="entry name" value="TPP-binding domain"/>
    <property type="match status" value="1"/>
</dbReference>
<evidence type="ECO:0000313" key="8">
    <source>
        <dbReference type="Proteomes" id="UP000283063"/>
    </source>
</evidence>
<dbReference type="GO" id="GO:0000287">
    <property type="term" value="F:magnesium ion binding"/>
    <property type="evidence" value="ECO:0007669"/>
    <property type="project" value="InterPro"/>
</dbReference>
<dbReference type="Pfam" id="PF02776">
    <property type="entry name" value="TPP_enzyme_N"/>
    <property type="match status" value="1"/>
</dbReference>
<dbReference type="SUPFAM" id="SSF52467">
    <property type="entry name" value="DHS-like NAD/FAD-binding domain"/>
    <property type="match status" value="1"/>
</dbReference>
<evidence type="ECO:0000313" key="7">
    <source>
        <dbReference type="EMBL" id="AZV78411.1"/>
    </source>
</evidence>
<keyword evidence="7" id="KW-0456">Lyase</keyword>
<dbReference type="NCBIfam" id="NF005712">
    <property type="entry name" value="PRK07524.1"/>
    <property type="match status" value="1"/>
</dbReference>
<feature type="domain" description="Thiamine pyrophosphate enzyme N-terminal TPP-binding" evidence="6">
    <location>
        <begin position="3"/>
        <end position="121"/>
    </location>
</feature>
<protein>
    <submittedName>
        <fullName evidence="7">5-guanidino-2-oxopentanoate decarboxylase</fullName>
        <ecNumber evidence="7">4.1.1.75</ecNumber>
    </submittedName>
</protein>
<feature type="domain" description="Thiamine pyrophosphate enzyme central" evidence="4">
    <location>
        <begin position="190"/>
        <end position="321"/>
    </location>
</feature>
<dbReference type="GO" id="GO:0009099">
    <property type="term" value="P:L-valine biosynthetic process"/>
    <property type="evidence" value="ECO:0007669"/>
    <property type="project" value="TreeGrafter"/>
</dbReference>
<dbReference type="PANTHER" id="PTHR18968:SF13">
    <property type="entry name" value="ACETOLACTATE SYNTHASE CATALYTIC SUBUNIT, MITOCHONDRIAL"/>
    <property type="match status" value="1"/>
</dbReference>
<dbReference type="GO" id="GO:0005948">
    <property type="term" value="C:acetolactate synthase complex"/>
    <property type="evidence" value="ECO:0007669"/>
    <property type="project" value="TreeGrafter"/>
</dbReference>
<dbReference type="InterPro" id="IPR012001">
    <property type="entry name" value="Thiamin_PyroP_enz_TPP-bd_dom"/>
</dbReference>
<dbReference type="PANTHER" id="PTHR18968">
    <property type="entry name" value="THIAMINE PYROPHOSPHATE ENZYMES"/>
    <property type="match status" value="1"/>
</dbReference>
<evidence type="ECO:0000259" key="4">
    <source>
        <dbReference type="Pfam" id="PF00205"/>
    </source>
</evidence>
<dbReference type="InterPro" id="IPR029035">
    <property type="entry name" value="DHS-like_NAD/FAD-binding_dom"/>
</dbReference>
<comment type="similarity">
    <text evidence="1 3">Belongs to the TPP enzyme family.</text>
</comment>
<dbReference type="KEGG" id="sedi:EBB79_11330"/>
<evidence type="ECO:0000259" key="5">
    <source>
        <dbReference type="Pfam" id="PF02775"/>
    </source>
</evidence>
<dbReference type="CDD" id="cd00568">
    <property type="entry name" value="TPP_enzymes"/>
    <property type="match status" value="1"/>
</dbReference>
<dbReference type="InterPro" id="IPR011766">
    <property type="entry name" value="TPP_enzyme_TPP-bd"/>
</dbReference>
<evidence type="ECO:0000256" key="1">
    <source>
        <dbReference type="ARBA" id="ARBA00007812"/>
    </source>
</evidence>
<dbReference type="AlphaFoldDB" id="A0A3T0N333"/>
<dbReference type="CDD" id="cd07035">
    <property type="entry name" value="TPP_PYR_POX_like"/>
    <property type="match status" value="1"/>
</dbReference>
<dbReference type="SUPFAM" id="SSF52518">
    <property type="entry name" value="Thiamin diphosphate-binding fold (THDP-binding)"/>
    <property type="match status" value="2"/>
</dbReference>
<dbReference type="GO" id="GO:0003984">
    <property type="term" value="F:acetolactate synthase activity"/>
    <property type="evidence" value="ECO:0007669"/>
    <property type="project" value="TreeGrafter"/>
</dbReference>
<accession>A0A3T0N333</accession>
<evidence type="ECO:0000256" key="3">
    <source>
        <dbReference type="RuleBase" id="RU362132"/>
    </source>
</evidence>
<dbReference type="GO" id="GO:0050660">
    <property type="term" value="F:flavin adenine dinucleotide binding"/>
    <property type="evidence" value="ECO:0007669"/>
    <property type="project" value="TreeGrafter"/>
</dbReference>
<reference evidence="7 8" key="1">
    <citation type="submission" date="2018-10" db="EMBL/GenBank/DDBJ databases">
        <title>Parasedimentitalea marina sp. nov., a psychrophilic bacterium isolated from deep seawater of the New Britain Trench.</title>
        <authorList>
            <person name="Cao J."/>
        </authorList>
    </citation>
    <scope>NUCLEOTIDE SEQUENCE [LARGE SCALE GENOMIC DNA]</scope>
    <source>
        <strain evidence="7 8">W43</strain>
    </source>
</reference>
<dbReference type="Pfam" id="PF00205">
    <property type="entry name" value="TPP_enzyme_M"/>
    <property type="match status" value="1"/>
</dbReference>